<evidence type="ECO:0000256" key="1">
    <source>
        <dbReference type="ARBA" id="ARBA00007569"/>
    </source>
</evidence>
<sequence>MSREELKDYLTRTFPQYTVEDTFDFPLLWVPKEDLVKVLSRLKNDDATLFNFLMCETAVDRKTYFEVVYHLHSYPHKHDMVLKVKLEDRDNAEVDSAISLWAGAEFFENEIFDLFGIRFNGHPHLRRFMLGEDWPGYPLRKDYTDEHMISL</sequence>
<dbReference type="Pfam" id="PF00329">
    <property type="entry name" value="Complex1_30kDa"/>
    <property type="match status" value="1"/>
</dbReference>
<dbReference type="PANTHER" id="PTHR10884">
    <property type="entry name" value="NADH DEHYDROGENASE UBIQUINONE IRON-SULFUR PROTEIN 3"/>
    <property type="match status" value="1"/>
</dbReference>
<name>A0A4R2END2_9BACT</name>
<keyword evidence="4" id="KW-1185">Reference proteome</keyword>
<dbReference type="Gene3D" id="3.30.460.80">
    <property type="entry name" value="NADH:ubiquinone oxidoreductase, 30kDa subunit"/>
    <property type="match status" value="1"/>
</dbReference>
<dbReference type="InterPro" id="IPR001268">
    <property type="entry name" value="NADH_UbQ_OxRdtase_30kDa_su"/>
</dbReference>
<dbReference type="InterPro" id="IPR037232">
    <property type="entry name" value="NADH_quin_OxRdtase_su_C/D-like"/>
</dbReference>
<dbReference type="GO" id="GO:0008137">
    <property type="term" value="F:NADH dehydrogenase (ubiquinone) activity"/>
    <property type="evidence" value="ECO:0007669"/>
    <property type="project" value="InterPro"/>
</dbReference>
<dbReference type="OrthoDB" id="9803286at2"/>
<protein>
    <submittedName>
        <fullName evidence="3">NADH-quinone oxidoreductase subunit C</fullName>
    </submittedName>
</protein>
<dbReference type="AlphaFoldDB" id="A0A4R2END2"/>
<reference evidence="3 4" key="1">
    <citation type="submission" date="2019-03" db="EMBL/GenBank/DDBJ databases">
        <title>Genomic Encyclopedia of Archaeal and Bacterial Type Strains, Phase II (KMG-II): from individual species to whole genera.</title>
        <authorList>
            <person name="Goeker M."/>
        </authorList>
    </citation>
    <scope>NUCLEOTIDE SEQUENCE [LARGE SCALE GENOMIC DNA]</scope>
    <source>
        <strain evidence="3 4">RL-C</strain>
    </source>
</reference>
<dbReference type="SUPFAM" id="SSF143243">
    <property type="entry name" value="Nqo5-like"/>
    <property type="match status" value="1"/>
</dbReference>
<accession>A0A4R2END2</accession>
<dbReference type="PANTHER" id="PTHR10884:SF14">
    <property type="entry name" value="NADH DEHYDROGENASE [UBIQUINONE] IRON-SULFUR PROTEIN 3, MITOCHONDRIAL"/>
    <property type="match status" value="1"/>
</dbReference>
<feature type="domain" description="NADH:ubiquinone oxidoreductase 30kDa subunit" evidence="2">
    <location>
        <begin position="28"/>
        <end position="144"/>
    </location>
</feature>
<gene>
    <name evidence="3" type="ORF">CLV25_105158</name>
</gene>
<dbReference type="RefSeq" id="WP_131838969.1">
    <property type="nucleotide sequence ID" value="NZ_SLWB01000005.1"/>
</dbReference>
<dbReference type="EMBL" id="SLWB01000005">
    <property type="protein sequence ID" value="TCN68956.1"/>
    <property type="molecule type" value="Genomic_DNA"/>
</dbReference>
<evidence type="ECO:0000259" key="2">
    <source>
        <dbReference type="Pfam" id="PF00329"/>
    </source>
</evidence>
<organism evidence="3 4">
    <name type="scientific">Acetobacteroides hydrogenigenes</name>
    <dbReference type="NCBI Taxonomy" id="979970"/>
    <lineage>
        <taxon>Bacteria</taxon>
        <taxon>Pseudomonadati</taxon>
        <taxon>Bacteroidota</taxon>
        <taxon>Bacteroidia</taxon>
        <taxon>Bacteroidales</taxon>
        <taxon>Rikenellaceae</taxon>
        <taxon>Acetobacteroides</taxon>
    </lineage>
</organism>
<dbReference type="Proteomes" id="UP000294830">
    <property type="component" value="Unassembled WGS sequence"/>
</dbReference>
<evidence type="ECO:0000313" key="4">
    <source>
        <dbReference type="Proteomes" id="UP000294830"/>
    </source>
</evidence>
<comment type="caution">
    <text evidence="3">The sequence shown here is derived from an EMBL/GenBank/DDBJ whole genome shotgun (WGS) entry which is preliminary data.</text>
</comment>
<comment type="similarity">
    <text evidence="1">Belongs to the complex I 30 kDa subunit family.</text>
</comment>
<evidence type="ECO:0000313" key="3">
    <source>
        <dbReference type="EMBL" id="TCN68956.1"/>
    </source>
</evidence>
<proteinExistence type="inferred from homology"/>